<dbReference type="InterPro" id="IPR024932">
    <property type="entry name" value="ApbE"/>
</dbReference>
<dbReference type="SUPFAM" id="SSF143631">
    <property type="entry name" value="ApbE-like"/>
    <property type="match status" value="1"/>
</dbReference>
<dbReference type="KEGG" id="oai:OLEAN_C28660"/>
<keyword evidence="5 11" id="KW-0808">Transferase</keyword>
<dbReference type="PANTHER" id="PTHR30040">
    <property type="entry name" value="THIAMINE BIOSYNTHESIS LIPOPROTEIN APBE"/>
    <property type="match status" value="1"/>
</dbReference>
<evidence type="ECO:0000256" key="2">
    <source>
        <dbReference type="ARBA" id="ARBA00011955"/>
    </source>
</evidence>
<dbReference type="EMBL" id="FO203512">
    <property type="protein sequence ID" value="CCK77042.1"/>
    <property type="molecule type" value="Genomic_DNA"/>
</dbReference>
<organism evidence="13 14">
    <name type="scientific">Oleispira antarctica RB-8</name>
    <dbReference type="NCBI Taxonomy" id="698738"/>
    <lineage>
        <taxon>Bacteria</taxon>
        <taxon>Pseudomonadati</taxon>
        <taxon>Pseudomonadota</taxon>
        <taxon>Gammaproteobacteria</taxon>
        <taxon>Oceanospirillales</taxon>
        <taxon>Oceanospirillaceae</taxon>
        <taxon>Oleispira</taxon>
    </lineage>
</organism>
<evidence type="ECO:0000256" key="8">
    <source>
        <dbReference type="ARBA" id="ARBA00022842"/>
    </source>
</evidence>
<keyword evidence="13" id="KW-0449">Lipoprotein</keyword>
<comment type="cofactor">
    <cofactor evidence="12">
        <name>Mg(2+)</name>
        <dbReference type="ChEBI" id="CHEBI:18420"/>
    </cofactor>
    <cofactor evidence="12">
        <name>Mn(2+)</name>
        <dbReference type="ChEBI" id="CHEBI:29035"/>
    </cofactor>
    <text evidence="12">Magnesium. Can also use manganese.</text>
</comment>
<dbReference type="PATRIC" id="fig|698738.3.peg.2976"/>
<evidence type="ECO:0000256" key="1">
    <source>
        <dbReference type="ARBA" id="ARBA00008282"/>
    </source>
</evidence>
<protein>
    <recommendedName>
        <fullName evidence="3 11">FAD:protein FMN transferase</fullName>
        <ecNumber evidence="2 11">2.7.1.180</ecNumber>
    </recommendedName>
    <alternativeName>
        <fullName evidence="9 11">Flavin transferase</fullName>
    </alternativeName>
</protein>
<dbReference type="InterPro" id="IPR003374">
    <property type="entry name" value="ApbE-like_sf"/>
</dbReference>
<gene>
    <name evidence="13" type="primary">apbE</name>
    <name evidence="13" type="ORF">OLEAN_C28660</name>
</gene>
<keyword evidence="14" id="KW-1185">Reference proteome</keyword>
<keyword evidence="6 11" id="KW-0479">Metal-binding</keyword>
<feature type="binding site" evidence="12">
    <location>
        <position position="145"/>
    </location>
    <ligand>
        <name>Mg(2+)</name>
        <dbReference type="ChEBI" id="CHEBI:18420"/>
    </ligand>
</feature>
<evidence type="ECO:0000256" key="9">
    <source>
        <dbReference type="ARBA" id="ARBA00031306"/>
    </source>
</evidence>
<accession>R4YPQ6</accession>
<dbReference type="Pfam" id="PF02424">
    <property type="entry name" value="ApbE"/>
    <property type="match status" value="1"/>
</dbReference>
<evidence type="ECO:0000256" key="3">
    <source>
        <dbReference type="ARBA" id="ARBA00016337"/>
    </source>
</evidence>
<evidence type="ECO:0000313" key="13">
    <source>
        <dbReference type="EMBL" id="CCK77042.1"/>
    </source>
</evidence>
<dbReference type="GO" id="GO:0046872">
    <property type="term" value="F:metal ion binding"/>
    <property type="evidence" value="ECO:0007669"/>
    <property type="project" value="UniProtKB-UniRule"/>
</dbReference>
<evidence type="ECO:0000256" key="4">
    <source>
        <dbReference type="ARBA" id="ARBA00022630"/>
    </source>
</evidence>
<evidence type="ECO:0000256" key="11">
    <source>
        <dbReference type="PIRNR" id="PIRNR006268"/>
    </source>
</evidence>
<evidence type="ECO:0000256" key="10">
    <source>
        <dbReference type="ARBA" id="ARBA00048540"/>
    </source>
</evidence>
<evidence type="ECO:0000256" key="7">
    <source>
        <dbReference type="ARBA" id="ARBA00022827"/>
    </source>
</evidence>
<evidence type="ECO:0000256" key="6">
    <source>
        <dbReference type="ARBA" id="ARBA00022723"/>
    </source>
</evidence>
<dbReference type="Gene3D" id="3.10.520.10">
    <property type="entry name" value="ApbE-like domains"/>
    <property type="match status" value="1"/>
</dbReference>
<evidence type="ECO:0000256" key="5">
    <source>
        <dbReference type="ARBA" id="ARBA00022679"/>
    </source>
</evidence>
<dbReference type="STRING" id="698738.OLEAN_C28660"/>
<dbReference type="AlphaFoldDB" id="R4YPQ6"/>
<dbReference type="GO" id="GO:0016740">
    <property type="term" value="F:transferase activity"/>
    <property type="evidence" value="ECO:0007669"/>
    <property type="project" value="UniProtKB-UniRule"/>
</dbReference>
<comment type="catalytic activity">
    <reaction evidence="10 11">
        <text>L-threonyl-[protein] + FAD = FMN-L-threonyl-[protein] + AMP + H(+)</text>
        <dbReference type="Rhea" id="RHEA:36847"/>
        <dbReference type="Rhea" id="RHEA-COMP:11060"/>
        <dbReference type="Rhea" id="RHEA-COMP:11061"/>
        <dbReference type="ChEBI" id="CHEBI:15378"/>
        <dbReference type="ChEBI" id="CHEBI:30013"/>
        <dbReference type="ChEBI" id="CHEBI:57692"/>
        <dbReference type="ChEBI" id="CHEBI:74257"/>
        <dbReference type="ChEBI" id="CHEBI:456215"/>
        <dbReference type="EC" id="2.7.1.180"/>
    </reaction>
</comment>
<sequence length="294" mass="32975">MNFHQHNFTAMASPCQFLLQGEAALMQQACIKAQAEVQRIEKKYSRYLDSSLLQTINKNAGIKSTTIDAETAGLLNYADLCYQQSDGNFDITSGILRRVWNFKSNSLPDEKTIQQLLPLINWYSVQWDQNTIFLPEKNMEIDFGGFGKEYAADRAAEIFQSLGIQHGLVDLGGDIRIIGDKADKSGWDIGIRNPSQPESAISHITLHQGAMATSGNYERFMQVKHQHYCHILKANTGWPVNHWASVTILAPQCLVAGSLATLTMLAEQKGEKWIREQEIPFLAIDLKGLQLSNF</sequence>
<reference evidence="13 14" key="1">
    <citation type="journal article" date="2013" name="Nat. Commun.">
        <title>Genome sequence and functional genomic analysis of the oil-degrading bacterium Oleispira antarctica.</title>
        <authorList>
            <person name="Kube M."/>
            <person name="Chernikova T.N."/>
            <person name="Al-Ramahi Y."/>
            <person name="Beloqui A."/>
            <person name="Lopez-Cortez N."/>
            <person name="Guazzaroni M.E."/>
            <person name="Heipieper H.J."/>
            <person name="Klages S."/>
            <person name="Kotsyurbenko O.R."/>
            <person name="Langer I."/>
            <person name="Nechitaylo T.Y."/>
            <person name="Lunsdorf H."/>
            <person name="Fernandez M."/>
            <person name="Juarez S."/>
            <person name="Ciordia S."/>
            <person name="Singer A."/>
            <person name="Kagan O."/>
            <person name="Egorova O."/>
            <person name="Petit P.A."/>
            <person name="Stogios P."/>
            <person name="Kim Y."/>
            <person name="Tchigvintsev A."/>
            <person name="Flick R."/>
            <person name="Denaro R."/>
            <person name="Genovese M."/>
            <person name="Albar J.P."/>
            <person name="Reva O.N."/>
            <person name="Martinez-Gomariz M."/>
            <person name="Tran H."/>
            <person name="Ferrer M."/>
            <person name="Savchenko A."/>
            <person name="Yakunin A.F."/>
            <person name="Yakimov M.M."/>
            <person name="Golyshina O.V."/>
            <person name="Reinhardt R."/>
            <person name="Golyshin P.N."/>
        </authorList>
    </citation>
    <scope>NUCLEOTIDE SEQUENCE [LARGE SCALE GENOMIC DNA]</scope>
</reference>
<dbReference type="Proteomes" id="UP000032749">
    <property type="component" value="Chromosome"/>
</dbReference>
<dbReference type="PANTHER" id="PTHR30040:SF2">
    <property type="entry name" value="FAD:PROTEIN FMN TRANSFERASE"/>
    <property type="match status" value="1"/>
</dbReference>
<keyword evidence="7 11" id="KW-0274">FAD</keyword>
<name>R4YPQ6_OLEAN</name>
<dbReference type="EC" id="2.7.1.180" evidence="2 11"/>
<proteinExistence type="inferred from homology"/>
<dbReference type="PIRSF" id="PIRSF006268">
    <property type="entry name" value="ApbE"/>
    <property type="match status" value="1"/>
</dbReference>
<comment type="similarity">
    <text evidence="1 11">Belongs to the ApbE family.</text>
</comment>
<dbReference type="OrthoDB" id="9778595at2"/>
<dbReference type="HOGENOM" id="CLU_044403_2_1_6"/>
<feature type="binding site" evidence="12">
    <location>
        <position position="261"/>
    </location>
    <ligand>
        <name>Mg(2+)</name>
        <dbReference type="ChEBI" id="CHEBI:18420"/>
    </ligand>
</feature>
<keyword evidence="4 11" id="KW-0285">Flavoprotein</keyword>
<evidence type="ECO:0000313" key="14">
    <source>
        <dbReference type="Proteomes" id="UP000032749"/>
    </source>
</evidence>
<evidence type="ECO:0000256" key="12">
    <source>
        <dbReference type="PIRSR" id="PIRSR006268-2"/>
    </source>
</evidence>
<keyword evidence="8 11" id="KW-0460">Magnesium</keyword>